<dbReference type="EMBL" id="QZWG01000007">
    <property type="protein sequence ID" value="RZC03475.1"/>
    <property type="molecule type" value="Genomic_DNA"/>
</dbReference>
<comment type="caution">
    <text evidence="2">The sequence shown here is derived from an EMBL/GenBank/DDBJ whole genome shotgun (WGS) entry which is preliminary data.</text>
</comment>
<evidence type="ECO:0000256" key="1">
    <source>
        <dbReference type="SAM" id="MobiDB-lite"/>
    </source>
</evidence>
<reference evidence="2 5" key="1">
    <citation type="submission" date="2018-09" db="EMBL/GenBank/DDBJ databases">
        <title>A high-quality reference genome of wild soybean provides a powerful tool to mine soybean genomes.</title>
        <authorList>
            <person name="Xie M."/>
            <person name="Chung C.Y.L."/>
            <person name="Li M.-W."/>
            <person name="Wong F.-L."/>
            <person name="Chan T.-F."/>
            <person name="Lam H.-M."/>
        </authorList>
    </citation>
    <scope>NUCLEOTIDE SEQUENCE [LARGE SCALE GENOMIC DNA]</scope>
    <source>
        <strain evidence="5">cv. W05</strain>
        <tissue evidence="2">Hypocotyl of etiolated seedlings</tissue>
    </source>
</reference>
<feature type="region of interest" description="Disordered" evidence="1">
    <location>
        <begin position="253"/>
        <end position="277"/>
    </location>
</feature>
<sequence length="411" mass="45369">MVCQAASQTRFRALKHEYGIDGAATIIVRVIACFQPLHFCQKSSKFPKISYKSTITSTGHLFCWMVKADESLPRPHHVAWQSPSSNHFSILPKPSLLSLPAYLNSSTSILPAVSTFHGLAAPSIPSLKSMLKNEVQGFLQYCNADTSLKETHFGGALQNANPSLQKRLLIFDRSDNKTRLFYGPVLPLVQSPTVTATKFAQSYGINGEGQASNVGQKHLTRYSLLKESVKDHAITEESENHEDTEEINALLYSDDESPEGDDDDSCDEVTSTDHSPLATNKTYVIQEQFEDTKEEVASSDWPNKRLKLFDGDYNRSSTPADRYSLLRPNETCDCVSDAESKNSCGWAYSVDKTKVDNSVACDIKFKKDKISESLKVLENLIPGAKGKGPLLVIDGTIEYLKILMSQTGALG</sequence>
<dbReference type="PANTHER" id="PTHR36066:SF8">
    <property type="entry name" value="TRANSCRIPTION FACTOR SAC51"/>
    <property type="match status" value="1"/>
</dbReference>
<evidence type="ECO:0000313" key="3">
    <source>
        <dbReference type="EMBL" id="RZC03476.1"/>
    </source>
</evidence>
<evidence type="ECO:0000313" key="2">
    <source>
        <dbReference type="EMBL" id="RZC03475.1"/>
    </source>
</evidence>
<dbReference type="AlphaFoldDB" id="A0A445JY95"/>
<feature type="compositionally biased region" description="Acidic residues" evidence="1">
    <location>
        <begin position="253"/>
        <end position="267"/>
    </location>
</feature>
<dbReference type="PANTHER" id="PTHR36066">
    <property type="entry name" value="TRANSCRIPTION FACTOR BHLH145"/>
    <property type="match status" value="1"/>
</dbReference>
<organism evidence="2 5">
    <name type="scientific">Glycine soja</name>
    <name type="common">Wild soybean</name>
    <dbReference type="NCBI Taxonomy" id="3848"/>
    <lineage>
        <taxon>Eukaryota</taxon>
        <taxon>Viridiplantae</taxon>
        <taxon>Streptophyta</taxon>
        <taxon>Embryophyta</taxon>
        <taxon>Tracheophyta</taxon>
        <taxon>Spermatophyta</taxon>
        <taxon>Magnoliopsida</taxon>
        <taxon>eudicotyledons</taxon>
        <taxon>Gunneridae</taxon>
        <taxon>Pentapetalae</taxon>
        <taxon>rosids</taxon>
        <taxon>fabids</taxon>
        <taxon>Fabales</taxon>
        <taxon>Fabaceae</taxon>
        <taxon>Papilionoideae</taxon>
        <taxon>50 kb inversion clade</taxon>
        <taxon>NPAAA clade</taxon>
        <taxon>indigoferoid/millettioid clade</taxon>
        <taxon>Phaseoleae</taxon>
        <taxon>Glycine</taxon>
        <taxon>Glycine subgen. Soja</taxon>
    </lineage>
</organism>
<accession>A0A445JY95</accession>
<dbReference type="InterPro" id="IPR037546">
    <property type="entry name" value="SAC51-like"/>
</dbReference>
<dbReference type="EMBL" id="QZWG01000007">
    <property type="protein sequence ID" value="RZC03477.1"/>
    <property type="molecule type" value="Genomic_DNA"/>
</dbReference>
<evidence type="ECO:0000313" key="4">
    <source>
        <dbReference type="EMBL" id="RZC03477.1"/>
    </source>
</evidence>
<dbReference type="EMBL" id="QZWG01000007">
    <property type="protein sequence ID" value="RZC03476.1"/>
    <property type="molecule type" value="Genomic_DNA"/>
</dbReference>
<gene>
    <name evidence="2" type="ORF">D0Y65_018241</name>
</gene>
<name>A0A445JY95_GLYSO</name>
<proteinExistence type="predicted"/>
<keyword evidence="5" id="KW-1185">Reference proteome</keyword>
<protein>
    <submittedName>
        <fullName evidence="2">Transcription factor bHLH143 isoform A</fullName>
    </submittedName>
    <submittedName>
        <fullName evidence="3">Transcription factor bHLH143 isoform B</fullName>
    </submittedName>
    <submittedName>
        <fullName evidence="4">Transcription factor bHLH143 isoform C</fullName>
    </submittedName>
</protein>
<evidence type="ECO:0000313" key="5">
    <source>
        <dbReference type="Proteomes" id="UP000289340"/>
    </source>
</evidence>
<dbReference type="Proteomes" id="UP000289340">
    <property type="component" value="Chromosome 7"/>
</dbReference>